<evidence type="ECO:0000256" key="5">
    <source>
        <dbReference type="PROSITE-ProRule" id="PRU00277"/>
    </source>
</evidence>
<gene>
    <name evidence="8" type="ORF">HPP92_015443</name>
</gene>
<evidence type="ECO:0000256" key="3">
    <source>
        <dbReference type="ARBA" id="ARBA00023110"/>
    </source>
</evidence>
<sequence>MAFWGVEVRPGKPFTHNFDESRGRLRITQATLSDGKSMGKSIMQCNVGNKSPVLLCSLIPNLSETCHLELEFEEDEKVTFSVLGQRSIHLAGYFLSHGHNLGGGDSDSHGEDIAESDTSGSYSHGSEDEYESDFIDDGDIEIYSDSPVHKSSVVIEEIEDEDKLFNVNRKLLRLRKKYEHSDPVVTETGTKQLIVSNNESGKVVSEDEDGFPILFSMGGENFKNKKINRDKKRKIDGVIQDNVPLSDEATENHGLLVPSEVATDVKKKSKKKQKGKEGKHNIVSEIDEKPKDQDDSTNVGNNSEIDAKVSTVNNEEQALGTLNGAVDTDNEPKKSKKKKTKDIAKEATLDEEDSSKQLNMPEVVKEDDGRPFDGPNADASPATTGGNTARKKKKKNKKNKCDLDIKQVVSAEGKAELDDDFDGSNHDPKASKTRTFPNGLIVEEVSMGKPDGKRASPGRKVSVHYIGKLKNGSIFDSNIGQKPFKFRLGIGEVIKGWDTGVNGMRVGDKRRLTIPPSFGYGAKGVGKIPPNSWLIFDVELADVQ</sequence>
<dbReference type="Gene3D" id="2.60.120.340">
    <property type="entry name" value="Nucleoplasmin core domain"/>
    <property type="match status" value="1"/>
</dbReference>
<comment type="catalytic activity">
    <reaction evidence="1 5">
        <text>[protein]-peptidylproline (omega=180) = [protein]-peptidylproline (omega=0)</text>
        <dbReference type="Rhea" id="RHEA:16237"/>
        <dbReference type="Rhea" id="RHEA-COMP:10747"/>
        <dbReference type="Rhea" id="RHEA-COMP:10748"/>
        <dbReference type="ChEBI" id="CHEBI:83833"/>
        <dbReference type="ChEBI" id="CHEBI:83834"/>
        <dbReference type="EC" id="5.2.1.8"/>
    </reaction>
</comment>
<feature type="region of interest" description="Disordered" evidence="6">
    <location>
        <begin position="249"/>
        <end position="400"/>
    </location>
</feature>
<name>A0A835QVX7_VANPL</name>
<dbReference type="GO" id="GO:0005634">
    <property type="term" value="C:nucleus"/>
    <property type="evidence" value="ECO:0007669"/>
    <property type="project" value="UniProtKB-ARBA"/>
</dbReference>
<feature type="region of interest" description="Disordered" evidence="6">
    <location>
        <begin position="104"/>
        <end position="130"/>
    </location>
</feature>
<dbReference type="InterPro" id="IPR001179">
    <property type="entry name" value="PPIase_FKBP_dom"/>
</dbReference>
<dbReference type="PROSITE" id="PS50059">
    <property type="entry name" value="FKBP_PPIASE"/>
    <property type="match status" value="1"/>
</dbReference>
<evidence type="ECO:0000256" key="2">
    <source>
        <dbReference type="ARBA" id="ARBA00013194"/>
    </source>
</evidence>
<dbReference type="PANTHER" id="PTHR43811:SF19">
    <property type="entry name" value="39 KDA FK506-BINDING NUCLEAR PROTEIN"/>
    <property type="match status" value="1"/>
</dbReference>
<feature type="domain" description="PPIase FKBP-type" evidence="7">
    <location>
        <begin position="458"/>
        <end position="544"/>
    </location>
</feature>
<evidence type="ECO:0000259" key="7">
    <source>
        <dbReference type="PROSITE" id="PS50059"/>
    </source>
</evidence>
<dbReference type="InterPro" id="IPR046357">
    <property type="entry name" value="PPIase_dom_sf"/>
</dbReference>
<comment type="caution">
    <text evidence="8">The sequence shown here is derived from an EMBL/GenBank/DDBJ whole genome shotgun (WGS) entry which is preliminary data.</text>
</comment>
<evidence type="ECO:0000313" key="9">
    <source>
        <dbReference type="Proteomes" id="UP000639772"/>
    </source>
</evidence>
<protein>
    <recommendedName>
        <fullName evidence="2 5">peptidylprolyl isomerase</fullName>
        <ecNumber evidence="2 5">5.2.1.8</ecNumber>
    </recommendedName>
</protein>
<dbReference type="Pfam" id="PF00254">
    <property type="entry name" value="FKBP_C"/>
    <property type="match status" value="1"/>
</dbReference>
<feature type="compositionally biased region" description="Basic residues" evidence="6">
    <location>
        <begin position="389"/>
        <end position="398"/>
    </location>
</feature>
<dbReference type="Proteomes" id="UP000639772">
    <property type="component" value="Chromosome 7"/>
</dbReference>
<dbReference type="AlphaFoldDB" id="A0A835QVX7"/>
<feature type="compositionally biased region" description="Polar residues" evidence="6">
    <location>
        <begin position="296"/>
        <end position="316"/>
    </location>
</feature>
<feature type="compositionally biased region" description="Basic and acidic residues" evidence="6">
    <location>
        <begin position="275"/>
        <end position="294"/>
    </location>
</feature>
<dbReference type="InterPro" id="IPR041232">
    <property type="entry name" value="NPL"/>
</dbReference>
<dbReference type="EC" id="5.2.1.8" evidence="2 5"/>
<dbReference type="EMBL" id="JADCNM010000007">
    <property type="protein sequence ID" value="KAG0475757.1"/>
    <property type="molecule type" value="Genomic_DNA"/>
</dbReference>
<dbReference type="Pfam" id="PF17800">
    <property type="entry name" value="NPL"/>
    <property type="match status" value="1"/>
</dbReference>
<dbReference type="PANTHER" id="PTHR43811">
    <property type="entry name" value="FKBP-TYPE PEPTIDYL-PROLYL CIS-TRANS ISOMERASE FKPA"/>
    <property type="match status" value="1"/>
</dbReference>
<evidence type="ECO:0000256" key="1">
    <source>
        <dbReference type="ARBA" id="ARBA00000971"/>
    </source>
</evidence>
<evidence type="ECO:0000313" key="8">
    <source>
        <dbReference type="EMBL" id="KAG0475757.1"/>
    </source>
</evidence>
<dbReference type="SUPFAM" id="SSF54534">
    <property type="entry name" value="FKBP-like"/>
    <property type="match status" value="1"/>
</dbReference>
<reference evidence="8 9" key="1">
    <citation type="journal article" date="2020" name="Nat. Food">
        <title>A phased Vanilla planifolia genome enables genetic improvement of flavour and production.</title>
        <authorList>
            <person name="Hasing T."/>
            <person name="Tang H."/>
            <person name="Brym M."/>
            <person name="Khazi F."/>
            <person name="Huang T."/>
            <person name="Chambers A.H."/>
        </authorList>
    </citation>
    <scope>NUCLEOTIDE SEQUENCE [LARGE SCALE GENOMIC DNA]</scope>
    <source>
        <tissue evidence="8">Leaf</tissue>
    </source>
</reference>
<accession>A0A835QVX7</accession>
<proteinExistence type="predicted"/>
<organism evidence="8 9">
    <name type="scientific">Vanilla planifolia</name>
    <name type="common">Vanilla</name>
    <dbReference type="NCBI Taxonomy" id="51239"/>
    <lineage>
        <taxon>Eukaryota</taxon>
        <taxon>Viridiplantae</taxon>
        <taxon>Streptophyta</taxon>
        <taxon>Embryophyta</taxon>
        <taxon>Tracheophyta</taxon>
        <taxon>Spermatophyta</taxon>
        <taxon>Magnoliopsida</taxon>
        <taxon>Liliopsida</taxon>
        <taxon>Asparagales</taxon>
        <taxon>Orchidaceae</taxon>
        <taxon>Vanilloideae</taxon>
        <taxon>Vanilleae</taxon>
        <taxon>Vanilla</taxon>
    </lineage>
</organism>
<keyword evidence="4 5" id="KW-0413">Isomerase</keyword>
<evidence type="ECO:0000256" key="6">
    <source>
        <dbReference type="SAM" id="MobiDB-lite"/>
    </source>
</evidence>
<dbReference type="OrthoDB" id="1902587at2759"/>
<dbReference type="FunFam" id="3.10.50.40:FF:000006">
    <property type="entry name" value="Peptidyl-prolyl cis-trans isomerase"/>
    <property type="match status" value="1"/>
</dbReference>
<dbReference type="GO" id="GO:0003755">
    <property type="term" value="F:peptidyl-prolyl cis-trans isomerase activity"/>
    <property type="evidence" value="ECO:0007669"/>
    <property type="project" value="UniProtKB-KW"/>
</dbReference>
<evidence type="ECO:0000256" key="4">
    <source>
        <dbReference type="ARBA" id="ARBA00023235"/>
    </source>
</evidence>
<keyword evidence="3 5" id="KW-0697">Rotamase</keyword>
<dbReference type="Gene3D" id="3.10.50.40">
    <property type="match status" value="1"/>
</dbReference>